<gene>
    <name evidence="1" type="ORF">HXL70_08815</name>
</gene>
<organism evidence="1 2">
    <name type="scientific">Dialister invisus</name>
    <dbReference type="NCBI Taxonomy" id="218538"/>
    <lineage>
        <taxon>Bacteria</taxon>
        <taxon>Bacillati</taxon>
        <taxon>Bacillota</taxon>
        <taxon>Negativicutes</taxon>
        <taxon>Veillonellales</taxon>
        <taxon>Veillonellaceae</taxon>
        <taxon>Dialister</taxon>
    </lineage>
</organism>
<evidence type="ECO:0000313" key="2">
    <source>
        <dbReference type="Proteomes" id="UP000757890"/>
    </source>
</evidence>
<protein>
    <submittedName>
        <fullName evidence="1">Uncharacterized protein</fullName>
    </submittedName>
</protein>
<comment type="caution">
    <text evidence="1">The sequence shown here is derived from an EMBL/GenBank/DDBJ whole genome shotgun (WGS) entry which is preliminary data.</text>
</comment>
<dbReference type="AlphaFoldDB" id="A0A930B9T7"/>
<reference evidence="1" key="1">
    <citation type="submission" date="2020-04" db="EMBL/GenBank/DDBJ databases">
        <title>Deep metagenomics examines the oral microbiome during advanced dental caries in children, revealing novel taxa and co-occurrences with host molecules.</title>
        <authorList>
            <person name="Baker J.L."/>
            <person name="Morton J.T."/>
            <person name="Dinis M."/>
            <person name="Alvarez R."/>
            <person name="Tran N.C."/>
            <person name="Knight R."/>
            <person name="Edlund A."/>
        </authorList>
    </citation>
    <scope>NUCLEOTIDE SEQUENCE</scope>
    <source>
        <strain evidence="1">JCVI_32_bin.14</strain>
    </source>
</reference>
<dbReference type="EMBL" id="JABZMK010000101">
    <property type="protein sequence ID" value="MBF1130119.1"/>
    <property type="molecule type" value="Genomic_DNA"/>
</dbReference>
<name>A0A930B9T7_9FIRM</name>
<dbReference type="RefSeq" id="WP_273059238.1">
    <property type="nucleotide sequence ID" value="NZ_CATVTA010000008.1"/>
</dbReference>
<proteinExistence type="predicted"/>
<accession>A0A930B9T7</accession>
<sequence length="56" mass="6436">MNFHDKRVHPAFLLLTSFLILISYRIISNIIAQNAETGRVGQGQGPWQPHPRFEYG</sequence>
<evidence type="ECO:0000313" key="1">
    <source>
        <dbReference type="EMBL" id="MBF1130119.1"/>
    </source>
</evidence>
<dbReference type="Proteomes" id="UP000757890">
    <property type="component" value="Unassembled WGS sequence"/>
</dbReference>